<organism evidence="7 8">
    <name type="scientific">Solanum pennellii</name>
    <name type="common">Tomato</name>
    <name type="synonym">Lycopersicon pennellii</name>
    <dbReference type="NCBI Taxonomy" id="28526"/>
    <lineage>
        <taxon>Eukaryota</taxon>
        <taxon>Viridiplantae</taxon>
        <taxon>Streptophyta</taxon>
        <taxon>Embryophyta</taxon>
        <taxon>Tracheophyta</taxon>
        <taxon>Spermatophyta</taxon>
        <taxon>Magnoliopsida</taxon>
        <taxon>eudicotyledons</taxon>
        <taxon>Gunneridae</taxon>
        <taxon>Pentapetalae</taxon>
        <taxon>asterids</taxon>
        <taxon>lamiids</taxon>
        <taxon>Solanales</taxon>
        <taxon>Solanaceae</taxon>
        <taxon>Solanoideae</taxon>
        <taxon>Solaneae</taxon>
        <taxon>Solanum</taxon>
        <taxon>Solanum subgen. Lycopersicon</taxon>
    </lineage>
</organism>
<keyword evidence="3" id="KW-0539">Nucleus</keyword>
<feature type="compositionally biased region" description="Basic residues" evidence="4">
    <location>
        <begin position="126"/>
        <end position="153"/>
    </location>
</feature>
<sequence length="275" mass="31989">MGRTPCCSKVGMKKGPWSIEEDMLLTNYIHLHGEGNWRSLPMNAGLVRCGKSCRLRWVNYLRPGIKRGNFSPEEDDLIIRLYSLLGGRWSLIAGRLSGRTDNEIKNHWHTNLLKKLKASGIEPKPKKSTPKRTTKKKCRQNKEEKRRRKGKKSMKTDNLLQQEVEKRENRMEKDEVVEKIQVHIPKPIRLIPLGCSYSSSSQSDFQDKIGENDEICSLQQHTYRLSLQYNSFIYNIECQTTFFGTFKFIAFTQKTFECEIGFHILYSIKVRSIAI</sequence>
<evidence type="ECO:0000313" key="7">
    <source>
        <dbReference type="Proteomes" id="UP000694930"/>
    </source>
</evidence>
<dbReference type="Pfam" id="PF00249">
    <property type="entry name" value="Myb_DNA-binding"/>
    <property type="match status" value="2"/>
</dbReference>
<evidence type="ECO:0000259" key="5">
    <source>
        <dbReference type="PROSITE" id="PS50090"/>
    </source>
</evidence>
<evidence type="ECO:0000313" key="8">
    <source>
        <dbReference type="RefSeq" id="XP_027769640.1"/>
    </source>
</evidence>
<dbReference type="Proteomes" id="UP000694930">
    <property type="component" value="Chromosome 12"/>
</dbReference>
<dbReference type="InterPro" id="IPR017930">
    <property type="entry name" value="Myb_dom"/>
</dbReference>
<accession>A0ABM1V1M2</accession>
<reference evidence="7" key="1">
    <citation type="journal article" date="2014" name="Nat. Genet.">
        <title>The genome of the stress-tolerant wild tomato species Solanum pennellii.</title>
        <authorList>
            <person name="Bolger A."/>
            <person name="Scossa F."/>
            <person name="Bolger M.E."/>
            <person name="Lanz C."/>
            <person name="Maumus F."/>
            <person name="Tohge T."/>
            <person name="Quesneville H."/>
            <person name="Alseekh S."/>
            <person name="Sorensen I."/>
            <person name="Lichtenstein G."/>
            <person name="Fich E.A."/>
            <person name="Conte M."/>
            <person name="Keller H."/>
            <person name="Schneeberger K."/>
            <person name="Schwacke R."/>
            <person name="Ofner I."/>
            <person name="Vrebalov J."/>
            <person name="Xu Y."/>
            <person name="Osorio S."/>
            <person name="Aflitos S.A."/>
            <person name="Schijlen E."/>
            <person name="Jimenez-Gomez J.M."/>
            <person name="Ryngajllo M."/>
            <person name="Kimura S."/>
            <person name="Kumar R."/>
            <person name="Koenig D."/>
            <person name="Headland L.R."/>
            <person name="Maloof J.N."/>
            <person name="Sinha N."/>
            <person name="van Ham R.C."/>
            <person name="Lankhorst R.K."/>
            <person name="Mao L."/>
            <person name="Vogel A."/>
            <person name="Arsova B."/>
            <person name="Panstruga R."/>
            <person name="Fei Z."/>
            <person name="Rose J.K."/>
            <person name="Zamir D."/>
            <person name="Carrari F."/>
            <person name="Giovannoni J.J."/>
            <person name="Weigel D."/>
            <person name="Usadel B."/>
            <person name="Fernie A.R."/>
        </authorList>
    </citation>
    <scope>NUCLEOTIDE SEQUENCE [LARGE SCALE GENOMIC DNA]</scope>
    <source>
        <strain evidence="7">cv. LA0716</strain>
    </source>
</reference>
<dbReference type="PROSITE" id="PS50090">
    <property type="entry name" value="MYB_LIKE"/>
    <property type="match status" value="2"/>
</dbReference>
<keyword evidence="7" id="KW-1185">Reference proteome</keyword>
<dbReference type="SMART" id="SM00717">
    <property type="entry name" value="SANT"/>
    <property type="match status" value="2"/>
</dbReference>
<evidence type="ECO:0000256" key="3">
    <source>
        <dbReference type="ARBA" id="ARBA00023242"/>
    </source>
</evidence>
<feature type="domain" description="HTH myb-type" evidence="6">
    <location>
        <begin position="9"/>
        <end position="61"/>
    </location>
</feature>
<dbReference type="GeneID" id="107006576"/>
<keyword evidence="2" id="KW-0238">DNA-binding</keyword>
<feature type="region of interest" description="Disordered" evidence="4">
    <location>
        <begin position="115"/>
        <end position="167"/>
    </location>
</feature>
<name>A0ABM1V1M2_SOLPN</name>
<dbReference type="SUPFAM" id="SSF46689">
    <property type="entry name" value="Homeodomain-like"/>
    <property type="match status" value="1"/>
</dbReference>
<dbReference type="PANTHER" id="PTHR47999:SF9">
    <property type="entry name" value="TRANSCRIPTION REPRESSOR MYB5-LIKE"/>
    <property type="match status" value="1"/>
</dbReference>
<dbReference type="InterPro" id="IPR001005">
    <property type="entry name" value="SANT/Myb"/>
</dbReference>
<evidence type="ECO:0000256" key="1">
    <source>
        <dbReference type="ARBA" id="ARBA00004123"/>
    </source>
</evidence>
<feature type="domain" description="Myb-like" evidence="5">
    <location>
        <begin position="62"/>
        <end position="112"/>
    </location>
</feature>
<dbReference type="InterPro" id="IPR015495">
    <property type="entry name" value="Myb_TF_plants"/>
</dbReference>
<evidence type="ECO:0000259" key="6">
    <source>
        <dbReference type="PROSITE" id="PS51294"/>
    </source>
</evidence>
<feature type="domain" description="HTH myb-type" evidence="6">
    <location>
        <begin position="62"/>
        <end position="116"/>
    </location>
</feature>
<evidence type="ECO:0000256" key="4">
    <source>
        <dbReference type="SAM" id="MobiDB-lite"/>
    </source>
</evidence>
<comment type="subcellular location">
    <subcellularLocation>
        <location evidence="1">Nucleus</location>
    </subcellularLocation>
</comment>
<protein>
    <submittedName>
        <fullName evidence="8">Transcription factor MYB8-like</fullName>
    </submittedName>
</protein>
<dbReference type="PROSITE" id="PS51294">
    <property type="entry name" value="HTH_MYB"/>
    <property type="match status" value="2"/>
</dbReference>
<dbReference type="RefSeq" id="XP_027769640.1">
    <property type="nucleotide sequence ID" value="XM_027913839.1"/>
</dbReference>
<dbReference type="CDD" id="cd00167">
    <property type="entry name" value="SANT"/>
    <property type="match status" value="2"/>
</dbReference>
<evidence type="ECO:0000256" key="2">
    <source>
        <dbReference type="ARBA" id="ARBA00023125"/>
    </source>
</evidence>
<dbReference type="InterPro" id="IPR009057">
    <property type="entry name" value="Homeodomain-like_sf"/>
</dbReference>
<reference evidence="8" key="2">
    <citation type="submission" date="2025-08" db="UniProtKB">
        <authorList>
            <consortium name="RefSeq"/>
        </authorList>
    </citation>
    <scope>IDENTIFICATION</scope>
</reference>
<dbReference type="Gene3D" id="1.10.10.60">
    <property type="entry name" value="Homeodomain-like"/>
    <property type="match status" value="2"/>
</dbReference>
<dbReference type="PANTHER" id="PTHR47999">
    <property type="entry name" value="TRANSCRIPTION FACTOR MYB8-RELATED-RELATED"/>
    <property type="match status" value="1"/>
</dbReference>
<gene>
    <name evidence="8" type="primary">LOC107006576</name>
</gene>
<feature type="domain" description="Myb-like" evidence="5">
    <location>
        <begin position="9"/>
        <end position="61"/>
    </location>
</feature>
<proteinExistence type="predicted"/>